<dbReference type="GO" id="GO:0004845">
    <property type="term" value="F:uracil phosphoribosyltransferase activity"/>
    <property type="evidence" value="ECO:0007669"/>
    <property type="project" value="UniProtKB-UniRule"/>
</dbReference>
<feature type="binding site" evidence="15">
    <location>
        <position position="120"/>
    </location>
    <ligand>
        <name>5-phospho-alpha-D-ribose 1-diphosphate</name>
        <dbReference type="ChEBI" id="CHEBI:58017"/>
    </ligand>
</feature>
<evidence type="ECO:0000256" key="10">
    <source>
        <dbReference type="ARBA" id="ARBA00031082"/>
    </source>
</evidence>
<reference evidence="17 18" key="1">
    <citation type="submission" date="2019-03" db="EMBL/GenBank/DDBJ databases">
        <title>The complete genome sequence of Neokomagataea sp. Jb2 NBRC113641.</title>
        <authorList>
            <person name="Chua K.-O."/>
            <person name="Chan K.-G."/>
            <person name="See-Too W.-S."/>
        </authorList>
    </citation>
    <scope>NUCLEOTIDE SEQUENCE [LARGE SCALE GENOMIC DNA]</scope>
    <source>
        <strain evidence="17 18">Jb2</strain>
    </source>
</reference>
<evidence type="ECO:0000256" key="2">
    <source>
        <dbReference type="ARBA" id="ARBA00009516"/>
    </source>
</evidence>
<dbReference type="EMBL" id="SORZ01000001">
    <property type="protein sequence ID" value="TPW35904.1"/>
    <property type="molecule type" value="Genomic_DNA"/>
</dbReference>
<dbReference type="GO" id="GO:0005737">
    <property type="term" value="C:cytoplasm"/>
    <property type="evidence" value="ECO:0007669"/>
    <property type="project" value="UniProtKB-ARBA"/>
</dbReference>
<dbReference type="InterPro" id="IPR029057">
    <property type="entry name" value="PRTase-like"/>
</dbReference>
<keyword evidence="4 15" id="KW-0021">Allosteric enzyme</keyword>
<dbReference type="GO" id="GO:0006223">
    <property type="term" value="P:uracil salvage"/>
    <property type="evidence" value="ECO:0007669"/>
    <property type="project" value="InterPro"/>
</dbReference>
<dbReference type="Pfam" id="PF14681">
    <property type="entry name" value="UPRTase"/>
    <property type="match status" value="1"/>
</dbReference>
<evidence type="ECO:0000256" key="6">
    <source>
        <dbReference type="ARBA" id="ARBA00022679"/>
    </source>
</evidence>
<dbReference type="InterPro" id="IPR000836">
    <property type="entry name" value="PRTase_dom"/>
</dbReference>
<dbReference type="GO" id="GO:0005525">
    <property type="term" value="F:GTP binding"/>
    <property type="evidence" value="ECO:0007669"/>
    <property type="project" value="UniProtKB-KW"/>
</dbReference>
<dbReference type="InterPro" id="IPR034332">
    <property type="entry name" value="Upp_B"/>
</dbReference>
<evidence type="ECO:0000256" key="4">
    <source>
        <dbReference type="ARBA" id="ARBA00022533"/>
    </source>
</evidence>
<feature type="binding site" evidence="15">
    <location>
        <begin position="147"/>
        <end position="155"/>
    </location>
    <ligand>
        <name>5-phospho-alpha-D-ribose 1-diphosphate</name>
        <dbReference type="ChEBI" id="CHEBI:58017"/>
    </ligand>
</feature>
<evidence type="ECO:0000256" key="13">
    <source>
        <dbReference type="ARBA" id="ARBA00072146"/>
    </source>
</evidence>
<dbReference type="HAMAP" id="MF_01218_B">
    <property type="entry name" value="Upp_B"/>
    <property type="match status" value="1"/>
</dbReference>
<proteinExistence type="inferred from homology"/>
<organism evidence="17 18">
    <name type="scientific">Oecophyllibacter saccharovorans</name>
    <dbReference type="NCBI Taxonomy" id="2558360"/>
    <lineage>
        <taxon>Bacteria</taxon>
        <taxon>Pseudomonadati</taxon>
        <taxon>Pseudomonadota</taxon>
        <taxon>Alphaproteobacteria</taxon>
        <taxon>Acetobacterales</taxon>
        <taxon>Acetobacteraceae</taxon>
        <taxon>Oecophyllibacter</taxon>
    </lineage>
</organism>
<name>A0A506URD2_9PROT</name>
<evidence type="ECO:0000256" key="14">
    <source>
        <dbReference type="ARBA" id="ARBA00079807"/>
    </source>
</evidence>
<dbReference type="InterPro" id="IPR005765">
    <property type="entry name" value="UPRT"/>
</dbReference>
<dbReference type="Proteomes" id="UP000315037">
    <property type="component" value="Unassembled WGS sequence"/>
</dbReference>
<dbReference type="Gene3D" id="3.40.50.2020">
    <property type="match status" value="1"/>
</dbReference>
<evidence type="ECO:0000313" key="17">
    <source>
        <dbReference type="EMBL" id="TPW35904.1"/>
    </source>
</evidence>
<comment type="cofactor">
    <cofactor evidence="15">
        <name>Mg(2+)</name>
        <dbReference type="ChEBI" id="CHEBI:18420"/>
    </cofactor>
    <text evidence="15">Binds 1 Mg(2+) ion per subunit. The magnesium is bound as Mg-PRPP.</text>
</comment>
<feature type="binding site" evidence="15">
    <location>
        <begin position="215"/>
        <end position="217"/>
    </location>
    <ligand>
        <name>uracil</name>
        <dbReference type="ChEBI" id="CHEBI:17568"/>
    </ligand>
</feature>
<feature type="binding site" evidence="15">
    <location>
        <position position="95"/>
    </location>
    <ligand>
        <name>5-phospho-alpha-D-ribose 1-diphosphate</name>
        <dbReference type="ChEBI" id="CHEBI:58017"/>
    </ligand>
</feature>
<evidence type="ECO:0000256" key="9">
    <source>
        <dbReference type="ARBA" id="ARBA00023134"/>
    </source>
</evidence>
<feature type="domain" description="Phosphoribosyltransferase" evidence="16">
    <location>
        <begin position="22"/>
        <end position="224"/>
    </location>
</feature>
<comment type="pathway">
    <text evidence="1 15">Pyrimidine metabolism; UMP biosynthesis via salvage pathway; UMP from uracil: step 1/1.</text>
</comment>
<keyword evidence="9 15" id="KW-0342">GTP-binding</keyword>
<keyword evidence="7 15" id="KW-0547">Nucleotide-binding</keyword>
<dbReference type="UniPathway" id="UPA00574">
    <property type="reaction ID" value="UER00636"/>
</dbReference>
<dbReference type="InterPro" id="IPR050054">
    <property type="entry name" value="UPRTase/APRTase"/>
</dbReference>
<keyword evidence="8 15" id="KW-0460">Magnesium</keyword>
<gene>
    <name evidence="15" type="primary">upp</name>
    <name evidence="17" type="ORF">E3202_03010</name>
</gene>
<dbReference type="AlphaFoldDB" id="A0A506URD2"/>
<evidence type="ECO:0000256" key="12">
    <source>
        <dbReference type="ARBA" id="ARBA00056901"/>
    </source>
</evidence>
<dbReference type="NCBIfam" id="NF001097">
    <property type="entry name" value="PRK00129.1"/>
    <property type="match status" value="1"/>
</dbReference>
<evidence type="ECO:0000256" key="5">
    <source>
        <dbReference type="ARBA" id="ARBA00022676"/>
    </source>
</evidence>
<comment type="caution">
    <text evidence="17">The sequence shown here is derived from an EMBL/GenBank/DDBJ whole genome shotgun (WGS) entry which is preliminary data.</text>
</comment>
<comment type="activity regulation">
    <text evidence="15">Allosterically activated by GTP.</text>
</comment>
<comment type="catalytic activity">
    <reaction evidence="11 15">
        <text>UMP + diphosphate = 5-phospho-alpha-D-ribose 1-diphosphate + uracil</text>
        <dbReference type="Rhea" id="RHEA:13017"/>
        <dbReference type="ChEBI" id="CHEBI:17568"/>
        <dbReference type="ChEBI" id="CHEBI:33019"/>
        <dbReference type="ChEBI" id="CHEBI:57865"/>
        <dbReference type="ChEBI" id="CHEBI:58017"/>
        <dbReference type="EC" id="2.4.2.9"/>
    </reaction>
</comment>
<keyword evidence="18" id="KW-1185">Reference proteome</keyword>
<dbReference type="SUPFAM" id="SSF53271">
    <property type="entry name" value="PRTase-like"/>
    <property type="match status" value="1"/>
</dbReference>
<dbReference type="EC" id="2.4.2.9" evidence="3 15"/>
<dbReference type="PANTHER" id="PTHR32315:SF4">
    <property type="entry name" value="URACIL PHOSPHORIBOSYLTRANSFERASE, CHLOROPLASTIC"/>
    <property type="match status" value="1"/>
</dbReference>
<sequence length="224" mass="24290">MTVSPKSAASAAGKEGGGIEIIAHPLVQHKLSWLRDRTLPRADFRKVVRELSLLLAYEATRDLPLRPQELVMPDGTHLQVEQLEGRSLCVIPILRAGLGLLEGMLDLVPSACVGHVGVQRDHDTLEARVYYFNVPAHLAERRCVVLDPMLATGHSALAVLDRLKKAGAQKIVFVCLVAAPEGVHALREAHPDVRIITSALDEGLDRRGYIVPGLGDAGDRLFGT</sequence>
<evidence type="ECO:0000259" key="16">
    <source>
        <dbReference type="Pfam" id="PF14681"/>
    </source>
</evidence>
<dbReference type="RefSeq" id="WP_165600308.1">
    <property type="nucleotide sequence ID" value="NZ_SORZ01000001.1"/>
</dbReference>
<evidence type="ECO:0000256" key="1">
    <source>
        <dbReference type="ARBA" id="ARBA00005180"/>
    </source>
</evidence>
<evidence type="ECO:0000256" key="8">
    <source>
        <dbReference type="ARBA" id="ARBA00022842"/>
    </source>
</evidence>
<protein>
    <recommendedName>
        <fullName evidence="13 15">Uracil phosphoribosyltransferase</fullName>
        <ecNumber evidence="3 15">2.4.2.9</ecNumber>
    </recommendedName>
    <alternativeName>
        <fullName evidence="10 15">UMP pyrophosphorylase</fullName>
    </alternativeName>
    <alternativeName>
        <fullName evidence="14 15">UPRTase</fullName>
    </alternativeName>
</protein>
<keyword evidence="6 15" id="KW-0808">Transferase</keyword>
<dbReference type="GO" id="GO:0044206">
    <property type="term" value="P:UMP salvage"/>
    <property type="evidence" value="ECO:0007669"/>
    <property type="project" value="UniProtKB-UniRule"/>
</dbReference>
<dbReference type="NCBIfam" id="TIGR01091">
    <property type="entry name" value="upp"/>
    <property type="match status" value="1"/>
</dbReference>
<evidence type="ECO:0000313" key="18">
    <source>
        <dbReference type="Proteomes" id="UP000315037"/>
    </source>
</evidence>
<comment type="similarity">
    <text evidence="2 15">Belongs to the UPRTase family.</text>
</comment>
<feature type="binding site" evidence="15">
    <location>
        <position position="210"/>
    </location>
    <ligand>
        <name>uracil</name>
        <dbReference type="ChEBI" id="CHEBI:17568"/>
    </ligand>
</feature>
<dbReference type="GO" id="GO:0000287">
    <property type="term" value="F:magnesium ion binding"/>
    <property type="evidence" value="ECO:0007669"/>
    <property type="project" value="UniProtKB-UniRule"/>
</dbReference>
<evidence type="ECO:0000256" key="11">
    <source>
        <dbReference type="ARBA" id="ARBA00052919"/>
    </source>
</evidence>
<evidence type="ECO:0000256" key="7">
    <source>
        <dbReference type="ARBA" id="ARBA00022741"/>
    </source>
</evidence>
<dbReference type="PANTHER" id="PTHR32315">
    <property type="entry name" value="ADENINE PHOSPHORIBOSYLTRANSFERASE"/>
    <property type="match status" value="1"/>
</dbReference>
<dbReference type="CDD" id="cd06223">
    <property type="entry name" value="PRTases_typeI"/>
    <property type="match status" value="1"/>
</dbReference>
<evidence type="ECO:0000256" key="3">
    <source>
        <dbReference type="ARBA" id="ARBA00011894"/>
    </source>
</evidence>
<accession>A0A506URD2</accession>
<comment type="function">
    <text evidence="12 15">Catalyzes the conversion of uracil and 5-phospho-alpha-D-ribose 1-diphosphate (PRPP) to UMP and diphosphate.</text>
</comment>
<dbReference type="FunFam" id="3.40.50.2020:FF:000003">
    <property type="entry name" value="Uracil phosphoribosyltransferase"/>
    <property type="match status" value="1"/>
</dbReference>
<feature type="binding site" evidence="15">
    <location>
        <position position="216"/>
    </location>
    <ligand>
        <name>5-phospho-alpha-D-ribose 1-diphosphate</name>
        <dbReference type="ChEBI" id="CHEBI:58017"/>
    </ligand>
</feature>
<evidence type="ECO:0000256" key="15">
    <source>
        <dbReference type="HAMAP-Rule" id="MF_01218"/>
    </source>
</evidence>
<keyword evidence="5 15" id="KW-0328">Glycosyltransferase</keyword>